<proteinExistence type="predicted"/>
<evidence type="ECO:0000313" key="3">
    <source>
        <dbReference type="Proteomes" id="UP000248783"/>
    </source>
</evidence>
<evidence type="ECO:0000313" key="2">
    <source>
        <dbReference type="EMBL" id="PZR54123.1"/>
    </source>
</evidence>
<dbReference type="EMBL" id="QKWH01000002">
    <property type="protein sequence ID" value="PZR54123.1"/>
    <property type="molecule type" value="Genomic_DNA"/>
</dbReference>
<accession>A0A2W5WU27</accession>
<keyword evidence="3" id="KW-1185">Reference proteome</keyword>
<reference evidence="2 3" key="1">
    <citation type="submission" date="2018-06" db="EMBL/GenBank/DDBJ databases">
        <title>Whole genome sequencing of a novel hydrocarbon degrading bacterial strain, PW21 isolated from oil contaminated produced water sample.</title>
        <authorList>
            <person name="Nagkirti P."/>
            <person name="Shaikh A."/>
            <person name="Gowdaman V."/>
            <person name="Engineer A.E."/>
            <person name="Dagar S."/>
            <person name="Dhakephalkar P.K."/>
        </authorList>
    </citation>
    <scope>NUCLEOTIDE SEQUENCE [LARGE SCALE GENOMIC DNA]</scope>
    <source>
        <strain evidence="2 3">PW21</strain>
    </source>
</reference>
<sequence>MSAEVGTMTWPAVLDRLEADVVAAESLARQARAGGAPGEQAQRTDDAVLLAAPVPWQPPVGLDALPAALEGRARELLARQEAAARDLAEAARGVRRQLVATDGLSGPDPAERPVFLDVEG</sequence>
<organism evidence="2 3">
    <name type="scientific">Xylanimonas oleitrophica</name>
    <dbReference type="NCBI Taxonomy" id="2607479"/>
    <lineage>
        <taxon>Bacteria</taxon>
        <taxon>Bacillati</taxon>
        <taxon>Actinomycetota</taxon>
        <taxon>Actinomycetes</taxon>
        <taxon>Micrococcales</taxon>
        <taxon>Promicromonosporaceae</taxon>
        <taxon>Xylanimonas</taxon>
    </lineage>
</organism>
<feature type="region of interest" description="Disordered" evidence="1">
    <location>
        <begin position="98"/>
        <end position="120"/>
    </location>
</feature>
<dbReference type="AlphaFoldDB" id="A0A2W5WU27"/>
<gene>
    <name evidence="2" type="ORF">DNL40_04070</name>
</gene>
<protein>
    <submittedName>
        <fullName evidence="2">Uncharacterized protein</fullName>
    </submittedName>
</protein>
<dbReference type="Proteomes" id="UP000248783">
    <property type="component" value="Unassembled WGS sequence"/>
</dbReference>
<evidence type="ECO:0000256" key="1">
    <source>
        <dbReference type="SAM" id="MobiDB-lite"/>
    </source>
</evidence>
<name>A0A2W5WU27_9MICO</name>
<comment type="caution">
    <text evidence="2">The sequence shown here is derived from an EMBL/GenBank/DDBJ whole genome shotgun (WGS) entry which is preliminary data.</text>
</comment>